<dbReference type="Proteomes" id="UP000596742">
    <property type="component" value="Unassembled WGS sequence"/>
</dbReference>
<feature type="region of interest" description="Disordered" evidence="2">
    <location>
        <begin position="360"/>
        <end position="384"/>
    </location>
</feature>
<keyword evidence="5" id="KW-1185">Reference proteome</keyword>
<dbReference type="Pfam" id="PF02926">
    <property type="entry name" value="THUMP"/>
    <property type="match status" value="1"/>
</dbReference>
<dbReference type="InterPro" id="IPR040183">
    <property type="entry name" value="THUMPD1-like"/>
</dbReference>
<dbReference type="CDD" id="cd11717">
    <property type="entry name" value="THUMP_THUMPD1_like"/>
    <property type="match status" value="1"/>
</dbReference>
<keyword evidence="1" id="KW-0694">RNA-binding</keyword>
<protein>
    <submittedName>
        <fullName evidence="4">tRNA acetyltransferase TAN1</fullName>
    </submittedName>
</protein>
<sequence>MLELKSTHSFFSTIQNTFCIKNRQKMSDKQGRGKKRPKSYYLKCAHKKVSHGNNLDTDMRGFLVTCNGNEKQAVREMYNLLNEYADKLYGPEENTSAADQNNSDNSDSEDEDLEAAMKKEVDAIKHVRTKERRFQNTNTKSRNTIFIKTILDDPSTLAHTILSDICTNGVQKSRYAIRMLPIAEICKARLDDMEACGKILFKKYFETPFGTGLSYTTVFTRRNNNEISRETVIPKLGHIVKDFNPLHRVNHVTPDYVILVEIIGKLCCLSVVKDFFKFKKYNLIEASKIKAIAAAEKDNKSNTGGENVEVSDASETVKDEGQDVCIPTETGSTLKETATLETNDTLNLENPDLEDCNAEAAKQKENSGINQSRKRKGESLSRESTVVMDNVSKGDYPDLLKTHTVVMKDLERSETVVMASLPKSETIIMESMTESVMDALSKGESVMDMGASSESVMEVLTTKESVMDSF</sequence>
<name>A0A8B6GA05_MYTGA</name>
<feature type="region of interest" description="Disordered" evidence="2">
    <location>
        <begin position="297"/>
        <end position="332"/>
    </location>
</feature>
<dbReference type="AlphaFoldDB" id="A0A8B6GA05"/>
<keyword evidence="4" id="KW-0808">Transferase</keyword>
<evidence type="ECO:0000313" key="5">
    <source>
        <dbReference type="Proteomes" id="UP000596742"/>
    </source>
</evidence>
<reference evidence="4" key="1">
    <citation type="submission" date="2018-11" db="EMBL/GenBank/DDBJ databases">
        <authorList>
            <person name="Alioto T."/>
            <person name="Alioto T."/>
        </authorList>
    </citation>
    <scope>NUCLEOTIDE SEQUENCE</scope>
</reference>
<dbReference type="PANTHER" id="PTHR13452">
    <property type="entry name" value="THUMP DOMAIN CONTAINING PROTEIN 1-RELATED"/>
    <property type="match status" value="1"/>
</dbReference>
<proteinExistence type="predicted"/>
<dbReference type="PROSITE" id="PS51165">
    <property type="entry name" value="THUMP"/>
    <property type="match status" value="1"/>
</dbReference>
<organism evidence="4 5">
    <name type="scientific">Mytilus galloprovincialis</name>
    <name type="common">Mediterranean mussel</name>
    <dbReference type="NCBI Taxonomy" id="29158"/>
    <lineage>
        <taxon>Eukaryota</taxon>
        <taxon>Metazoa</taxon>
        <taxon>Spiralia</taxon>
        <taxon>Lophotrochozoa</taxon>
        <taxon>Mollusca</taxon>
        <taxon>Bivalvia</taxon>
        <taxon>Autobranchia</taxon>
        <taxon>Pteriomorphia</taxon>
        <taxon>Mytilida</taxon>
        <taxon>Mytiloidea</taxon>
        <taxon>Mytilidae</taxon>
        <taxon>Mytilinae</taxon>
        <taxon>Mytilus</taxon>
    </lineage>
</organism>
<feature type="region of interest" description="Disordered" evidence="2">
    <location>
        <begin position="92"/>
        <end position="114"/>
    </location>
</feature>
<dbReference type="InterPro" id="IPR004114">
    <property type="entry name" value="THUMP_dom"/>
</dbReference>
<dbReference type="GO" id="GO:0006400">
    <property type="term" value="P:tRNA modification"/>
    <property type="evidence" value="ECO:0007669"/>
    <property type="project" value="InterPro"/>
</dbReference>
<dbReference type="PANTHER" id="PTHR13452:SF10">
    <property type="entry name" value="THUMP DOMAIN-CONTAINING PROTEIN 1"/>
    <property type="match status" value="1"/>
</dbReference>
<evidence type="ECO:0000259" key="3">
    <source>
        <dbReference type="PROSITE" id="PS51165"/>
    </source>
</evidence>
<comment type="caution">
    <text evidence="4">The sequence shown here is derived from an EMBL/GenBank/DDBJ whole genome shotgun (WGS) entry which is preliminary data.</text>
</comment>
<dbReference type="Gene3D" id="3.30.2300.10">
    <property type="entry name" value="THUMP superfamily"/>
    <property type="match status" value="1"/>
</dbReference>
<evidence type="ECO:0000313" key="4">
    <source>
        <dbReference type="EMBL" id="VDI61098.1"/>
    </source>
</evidence>
<dbReference type="GO" id="GO:0003723">
    <property type="term" value="F:RNA binding"/>
    <property type="evidence" value="ECO:0007669"/>
    <property type="project" value="UniProtKB-UniRule"/>
</dbReference>
<dbReference type="GO" id="GO:0016740">
    <property type="term" value="F:transferase activity"/>
    <property type="evidence" value="ECO:0007669"/>
    <property type="project" value="UniProtKB-KW"/>
</dbReference>
<evidence type="ECO:0000256" key="1">
    <source>
        <dbReference type="PROSITE-ProRule" id="PRU00529"/>
    </source>
</evidence>
<dbReference type="OrthoDB" id="367221at2759"/>
<dbReference type="EMBL" id="UYJE01008108">
    <property type="protein sequence ID" value="VDI61098.1"/>
    <property type="molecule type" value="Genomic_DNA"/>
</dbReference>
<gene>
    <name evidence="4" type="ORF">MGAL_10B049594</name>
</gene>
<accession>A0A8B6GA05</accession>
<feature type="compositionally biased region" description="Low complexity" evidence="2">
    <location>
        <begin position="94"/>
        <end position="105"/>
    </location>
</feature>
<dbReference type="SUPFAM" id="SSF143437">
    <property type="entry name" value="THUMP domain-like"/>
    <property type="match status" value="1"/>
</dbReference>
<evidence type="ECO:0000256" key="2">
    <source>
        <dbReference type="SAM" id="MobiDB-lite"/>
    </source>
</evidence>
<feature type="domain" description="THUMP" evidence="3">
    <location>
        <begin position="164"/>
        <end position="273"/>
    </location>
</feature>